<dbReference type="InterPro" id="IPR002125">
    <property type="entry name" value="CMP_dCMP_dom"/>
</dbReference>
<dbReference type="InterPro" id="IPR016193">
    <property type="entry name" value="Cytidine_deaminase-like"/>
</dbReference>
<dbReference type="PROSITE" id="PS51747">
    <property type="entry name" value="CYT_DCMP_DEAMINASES_2"/>
    <property type="match status" value="1"/>
</dbReference>
<evidence type="ECO:0000313" key="3">
    <source>
        <dbReference type="EMBL" id="WOK08153.1"/>
    </source>
</evidence>
<sequence>MLSIEYVYMSRTGKVEIDYTIVPLNELGKEEAALVKSALQARFTAHAPYSNFQVGAAALLADGTVVAGSNQENRSFPAGLCAERVCLYHASSNYPDTPIEMLAVVAFPAKSEVAEPAHPCGGCRQVMMEMQHKQRRPFKLLLLYPNDEVLVLEKASDLMPFPFESEI</sequence>
<dbReference type="EMBL" id="CP136051">
    <property type="protein sequence ID" value="WOK08153.1"/>
    <property type="molecule type" value="Genomic_DNA"/>
</dbReference>
<dbReference type="Pfam" id="PF00383">
    <property type="entry name" value="dCMP_cyt_deam_1"/>
    <property type="match status" value="1"/>
</dbReference>
<accession>A0ABZ0IUS9</accession>
<dbReference type="PANTHER" id="PTHR11644">
    <property type="entry name" value="CYTIDINE DEAMINASE"/>
    <property type="match status" value="1"/>
</dbReference>
<proteinExistence type="inferred from homology"/>
<dbReference type="Gene3D" id="3.40.140.10">
    <property type="entry name" value="Cytidine Deaminase, domain 2"/>
    <property type="match status" value="1"/>
</dbReference>
<evidence type="ECO:0000256" key="1">
    <source>
        <dbReference type="ARBA" id="ARBA00006576"/>
    </source>
</evidence>
<reference evidence="3 4" key="1">
    <citation type="journal article" date="2023" name="Microbiol. Resour. Announc.">
        <title>Complete Genome Sequence of Imperialibacter roseus strain P4T.</title>
        <authorList>
            <person name="Tizabi D.R."/>
            <person name="Bachvaroff T."/>
            <person name="Hill R.T."/>
        </authorList>
    </citation>
    <scope>NUCLEOTIDE SEQUENCE [LARGE SCALE GENOMIC DNA]</scope>
    <source>
        <strain evidence="3 4">P4T</strain>
    </source>
</reference>
<dbReference type="InterPro" id="IPR050202">
    <property type="entry name" value="Cyt/Deoxycyt_deaminase"/>
</dbReference>
<dbReference type="Proteomes" id="UP001302349">
    <property type="component" value="Chromosome"/>
</dbReference>
<dbReference type="GO" id="GO:0004126">
    <property type="term" value="F:cytidine deaminase activity"/>
    <property type="evidence" value="ECO:0007669"/>
    <property type="project" value="UniProtKB-EC"/>
</dbReference>
<keyword evidence="4" id="KW-1185">Reference proteome</keyword>
<dbReference type="CDD" id="cd01283">
    <property type="entry name" value="cytidine_deaminase"/>
    <property type="match status" value="1"/>
</dbReference>
<protein>
    <submittedName>
        <fullName evidence="3">Cytidine deaminase</fullName>
        <ecNumber evidence="3">3.5.4.5</ecNumber>
    </submittedName>
</protein>
<evidence type="ECO:0000259" key="2">
    <source>
        <dbReference type="PROSITE" id="PS51747"/>
    </source>
</evidence>
<keyword evidence="3" id="KW-0378">Hydrolase</keyword>
<feature type="domain" description="CMP/dCMP-type deaminase" evidence="2">
    <location>
        <begin position="29"/>
        <end position="166"/>
    </location>
</feature>
<dbReference type="EC" id="3.5.4.5" evidence="3"/>
<dbReference type="SUPFAM" id="SSF53927">
    <property type="entry name" value="Cytidine deaminase-like"/>
    <property type="match status" value="1"/>
</dbReference>
<evidence type="ECO:0000313" key="4">
    <source>
        <dbReference type="Proteomes" id="UP001302349"/>
    </source>
</evidence>
<dbReference type="RefSeq" id="WP_317490799.1">
    <property type="nucleotide sequence ID" value="NZ_CP136051.1"/>
</dbReference>
<dbReference type="PANTHER" id="PTHR11644:SF2">
    <property type="entry name" value="CYTIDINE DEAMINASE"/>
    <property type="match status" value="1"/>
</dbReference>
<comment type="similarity">
    <text evidence="1">Belongs to the cytidine and deoxycytidylate deaminase family.</text>
</comment>
<name>A0ABZ0IUS9_9BACT</name>
<gene>
    <name evidence="3" type="ORF">RT717_05830</name>
</gene>
<dbReference type="NCBIfam" id="NF004064">
    <property type="entry name" value="PRK05578.1"/>
    <property type="match status" value="1"/>
</dbReference>
<organism evidence="3 4">
    <name type="scientific">Imperialibacter roseus</name>
    <dbReference type="NCBI Taxonomy" id="1324217"/>
    <lineage>
        <taxon>Bacteria</taxon>
        <taxon>Pseudomonadati</taxon>
        <taxon>Bacteroidota</taxon>
        <taxon>Cytophagia</taxon>
        <taxon>Cytophagales</taxon>
        <taxon>Flammeovirgaceae</taxon>
        <taxon>Imperialibacter</taxon>
    </lineage>
</organism>